<evidence type="ECO:0008006" key="3">
    <source>
        <dbReference type="Google" id="ProtNLM"/>
    </source>
</evidence>
<dbReference type="eggNOG" id="ENOG5033FE3">
    <property type="taxonomic scope" value="Bacteria"/>
</dbReference>
<organism evidence="1 2">
    <name type="scientific">Eggerthella lenta (strain ATCC 25559 / DSM 2243 / CCUG 17323 / JCM 9979 / KCTC 3265 / NCTC 11813 / VPI 0255 / 1899 B)</name>
    <name type="common">Eubacterium lentum</name>
    <dbReference type="NCBI Taxonomy" id="479437"/>
    <lineage>
        <taxon>Bacteria</taxon>
        <taxon>Bacillati</taxon>
        <taxon>Actinomycetota</taxon>
        <taxon>Coriobacteriia</taxon>
        <taxon>Eggerthellales</taxon>
        <taxon>Eggerthellaceae</taxon>
        <taxon>Eggerthella</taxon>
    </lineage>
</organism>
<reference evidence="1 2" key="1">
    <citation type="journal article" date="2009" name="Stand. Genomic Sci.">
        <title>Complete genome sequence of Eggerthella lenta type strain (IPP VPI 0255).</title>
        <authorList>
            <person name="Saunders E."/>
            <person name="Pukall R."/>
            <person name="Abt B."/>
            <person name="Lapidus A."/>
            <person name="Glavina Del Rio T."/>
            <person name="Copeland A."/>
            <person name="Tice H."/>
            <person name="Cheng J.F."/>
            <person name="Lucas S."/>
            <person name="Chen F."/>
            <person name="Nolan M."/>
            <person name="Bruce D."/>
            <person name="Goodwin L."/>
            <person name="Pitluck S."/>
            <person name="Ivanova N."/>
            <person name="Mavromatis K."/>
            <person name="Ovchinnikova G."/>
            <person name="Pati A."/>
            <person name="Chen A."/>
            <person name="Palaniappan K."/>
            <person name="Land M."/>
            <person name="Hauser L."/>
            <person name="Chang Y.J."/>
            <person name="Jeffries C.D."/>
            <person name="Chain P."/>
            <person name="Meincke L."/>
            <person name="Sims D."/>
            <person name="Brettin T."/>
            <person name="Detter J.C."/>
            <person name="Goker M."/>
            <person name="Bristow J."/>
            <person name="Eisen J.A."/>
            <person name="Markowitz V."/>
            <person name="Hugenholtz P."/>
            <person name="Kyrpides N.C."/>
            <person name="Klenk H.P."/>
            <person name="Han C."/>
        </authorList>
    </citation>
    <scope>NUCLEOTIDE SEQUENCE [LARGE SCALE GENOMIC DNA]</scope>
    <source>
        <strain evidence="2">ATCC 25559 / DSM 2243 / CCUG 17323 / JCM 9979 / KCTC 3265 / NCTC 11813 / VPI 0255 / 1899 B</strain>
    </source>
</reference>
<sequence>MGGVYERTRKVSEFEFYNTAIRIRVEVNRLMASPAVVPKAYRLLNAVPTVETARAIVYNINRADQFYPNSAANVLERRKYLSLAIADCEQLCQDMQCLIDIGLPVNVGKFEAVVSMIEQEIALLKGARKNVRIVGKRSAEEMLADAEAEVERIRAL</sequence>
<evidence type="ECO:0000313" key="2">
    <source>
        <dbReference type="Proteomes" id="UP000001377"/>
    </source>
</evidence>
<protein>
    <recommendedName>
        <fullName evidence="3">Four helix bundle protein</fullName>
    </recommendedName>
</protein>
<accession>C8WM98</accession>
<dbReference type="STRING" id="479437.Elen_2642"/>
<name>C8WM98_EGGLE</name>
<proteinExistence type="predicted"/>
<dbReference type="BioCyc" id="ELEN479437:G1GFY-2661-MONOMER"/>
<gene>
    <name evidence="1" type="ordered locus">Elen_2642</name>
</gene>
<dbReference type="HOGENOM" id="CLU_1683803_0_0_11"/>
<evidence type="ECO:0000313" key="1">
    <source>
        <dbReference type="EMBL" id="ACV56593.1"/>
    </source>
</evidence>
<dbReference type="EMBL" id="CP001726">
    <property type="protein sequence ID" value="ACV56593.1"/>
    <property type="molecule type" value="Genomic_DNA"/>
</dbReference>
<dbReference type="RefSeq" id="WP_015761315.1">
    <property type="nucleotide sequence ID" value="NC_013204.1"/>
</dbReference>
<dbReference type="KEGG" id="ele:Elen_2642"/>
<dbReference type="PaxDb" id="479437-Elen_2642"/>
<dbReference type="AlphaFoldDB" id="C8WM98"/>
<dbReference type="Proteomes" id="UP000001377">
    <property type="component" value="Chromosome"/>
</dbReference>
<keyword evidence="2" id="KW-1185">Reference proteome</keyword>